<dbReference type="Gene3D" id="3.30.420.10">
    <property type="entry name" value="Ribonuclease H-like superfamily/Ribonuclease H"/>
    <property type="match status" value="1"/>
</dbReference>
<dbReference type="InterPro" id="IPR043502">
    <property type="entry name" value="DNA/RNA_pol_sf"/>
</dbReference>
<keyword evidence="3" id="KW-1185">Reference proteome</keyword>
<dbReference type="Proteomes" id="UP001054252">
    <property type="component" value="Unassembled WGS sequence"/>
</dbReference>
<evidence type="ECO:0000313" key="3">
    <source>
        <dbReference type="Proteomes" id="UP001054252"/>
    </source>
</evidence>
<dbReference type="SUPFAM" id="SSF56672">
    <property type="entry name" value="DNA/RNA polymerases"/>
    <property type="match status" value="1"/>
</dbReference>
<gene>
    <name evidence="2" type="ORF">SLEP1_g32169</name>
</gene>
<dbReference type="SUPFAM" id="SSF56219">
    <property type="entry name" value="DNase I-like"/>
    <property type="match status" value="1"/>
</dbReference>
<dbReference type="PANTHER" id="PTHR33116">
    <property type="entry name" value="REVERSE TRANSCRIPTASE ZINC-BINDING DOMAIN-CONTAINING PROTEIN-RELATED-RELATED"/>
    <property type="match status" value="1"/>
</dbReference>
<dbReference type="InterPro" id="IPR036397">
    <property type="entry name" value="RNaseH_sf"/>
</dbReference>
<dbReference type="AlphaFoldDB" id="A0AAV5KCF3"/>
<dbReference type="InterPro" id="IPR000477">
    <property type="entry name" value="RT_dom"/>
</dbReference>
<dbReference type="GO" id="GO:0004523">
    <property type="term" value="F:RNA-DNA hybrid ribonuclease activity"/>
    <property type="evidence" value="ECO:0007669"/>
    <property type="project" value="InterPro"/>
</dbReference>
<dbReference type="InterPro" id="IPR002156">
    <property type="entry name" value="RNaseH_domain"/>
</dbReference>
<dbReference type="PANTHER" id="PTHR33116:SF70">
    <property type="entry name" value="NON-LTR RETROELEMENT REVERSE TRANSCRIPTASE-LIKE PROTEIN"/>
    <property type="match status" value="1"/>
</dbReference>
<proteinExistence type="predicted"/>
<name>A0AAV5KCF3_9ROSI</name>
<dbReference type="GO" id="GO:0003676">
    <property type="term" value="F:nucleic acid binding"/>
    <property type="evidence" value="ECO:0007669"/>
    <property type="project" value="InterPro"/>
</dbReference>
<accession>A0AAV5KCF3</accession>
<dbReference type="InterPro" id="IPR036691">
    <property type="entry name" value="Endo/exonu/phosph_ase_sf"/>
</dbReference>
<comment type="caution">
    <text evidence="2">The sequence shown here is derived from an EMBL/GenBank/DDBJ whole genome shotgun (WGS) entry which is preliminary data.</text>
</comment>
<dbReference type="InterPro" id="IPR012337">
    <property type="entry name" value="RNaseH-like_sf"/>
</dbReference>
<dbReference type="InterPro" id="IPR044730">
    <property type="entry name" value="RNase_H-like_dom_plant"/>
</dbReference>
<protein>
    <recommendedName>
        <fullName evidence="1">Reverse transcriptase domain-containing protein</fullName>
    </recommendedName>
</protein>
<evidence type="ECO:0000313" key="2">
    <source>
        <dbReference type="EMBL" id="GKV22287.1"/>
    </source>
</evidence>
<dbReference type="CDD" id="cd01650">
    <property type="entry name" value="RT_nLTR_like"/>
    <property type="match status" value="1"/>
</dbReference>
<organism evidence="2 3">
    <name type="scientific">Rubroshorea leprosula</name>
    <dbReference type="NCBI Taxonomy" id="152421"/>
    <lineage>
        <taxon>Eukaryota</taxon>
        <taxon>Viridiplantae</taxon>
        <taxon>Streptophyta</taxon>
        <taxon>Embryophyta</taxon>
        <taxon>Tracheophyta</taxon>
        <taxon>Spermatophyta</taxon>
        <taxon>Magnoliopsida</taxon>
        <taxon>eudicotyledons</taxon>
        <taxon>Gunneridae</taxon>
        <taxon>Pentapetalae</taxon>
        <taxon>rosids</taxon>
        <taxon>malvids</taxon>
        <taxon>Malvales</taxon>
        <taxon>Dipterocarpaceae</taxon>
        <taxon>Rubroshorea</taxon>
    </lineage>
</organism>
<dbReference type="Pfam" id="PF00078">
    <property type="entry name" value="RVT_1"/>
    <property type="match status" value="1"/>
</dbReference>
<dbReference type="SUPFAM" id="SSF53098">
    <property type="entry name" value="Ribonuclease H-like"/>
    <property type="match status" value="1"/>
</dbReference>
<sequence>MNMESLGCKFTWCRLRNGKVVLRERLDRVLFNSGAQILLQGAKVFTLPRIHSDHHPILLDLDTAASQIPVNKPLRFEAAWLSRDEFRSVFHEAWSQHASQLPMAIHHTKEACNSWGKSVFGNIFKKKRLLRARITGIQNSPRYYSSSQLQALEQELLDEYQQILYEEELLWFQKSRVDWIASGDRNTSFYHLSTMVRRSKNKIGALKIGGEWNMDPDALKSHVRNFSMELFISKDTAPSSEDLFAFQHTIPIEQHSLLIQPATLKEVRAALFSMKGLKSPRPDGIQALFYQHHWDTVSRTFLDFVNQALLEGCFDPVLPRAYVALIPKEDSPDVIQKFRPISLLNVAYKVLSKLIVNRLRPHLQKIVGPHQSSFLAGRSTVDNIILTQEAVHSMKRLKGRRGAMVLKIDLHKAFDSIDWGFLRQVLTNFNVPQQLINLIMFAVTSVQLEILWNGEPLPSFRPMRGLRQGDPLSPYLFILVMEKLAHMIQRRVFTKDWKPYKLSRGGIALSHLFYADDLMLFAQASGDQLRIIMDCLDRFAKSSGLTLNLQKSKLFLSPNLQSAVASALSAACGIPLTSDLGTYLGIPITHGRHSHKNYRYILEKMQRKLAGWKSSNLSLAGRKVLIQSVTAAIPAYTMQSTLLPNATCEAIDKLNRNFLWGTDQGAHKLHLVNWEEVCTEKQYGGLGLQAARDNNKAFVAKLGWRIIKGDNALWCKAMRDKYLRGSKLLEARGTRGSSFLWRGVLQCCSVLQLGIKWRIGSGESVNFWTDTWASHKPLLNASNAGVSPNLLSMTVADAITLDKEWNLNTLYSLVSEEAVEIIRAIPLSKNLQTPDSIFWDGTTDGSFTVKSAYHLIQAMKAGEGRVLTNAVRFERHIAASPVCPRCDCSVETQLHLLRDCYFAKIIWGLLGFARPAFFSLPFSEWLKNCSVQFRTPSNSSRPKAALFLSAIWFLWKDRNALVFRAVRSRPQDLCSTIIQHANYTELAKNPLCHAKPQLPRWICWIPPAEGFCKLNSDGSYSSVEKAASAGGLIRDSLGNWLIGFTVNIGHASIFTAELWGMRAGLRLCRELGFTRVIAEMDSLMAVRFVNERREPDNLAAALLSDIRDLMAQFESCMLQHVLREGNAAADFLASLGHTSPPGLSILDSPPTAIRPILLGDQMGASFLRL</sequence>
<feature type="domain" description="Reverse transcriptase" evidence="1">
    <location>
        <begin position="307"/>
        <end position="588"/>
    </location>
</feature>
<reference evidence="2 3" key="1">
    <citation type="journal article" date="2021" name="Commun. Biol.">
        <title>The genome of Shorea leprosula (Dipterocarpaceae) highlights the ecological relevance of drought in aseasonal tropical rainforests.</title>
        <authorList>
            <person name="Ng K.K.S."/>
            <person name="Kobayashi M.J."/>
            <person name="Fawcett J.A."/>
            <person name="Hatakeyama M."/>
            <person name="Paape T."/>
            <person name="Ng C.H."/>
            <person name="Ang C.C."/>
            <person name="Tnah L.H."/>
            <person name="Lee C.T."/>
            <person name="Nishiyama T."/>
            <person name="Sese J."/>
            <person name="O'Brien M.J."/>
            <person name="Copetti D."/>
            <person name="Mohd Noor M.I."/>
            <person name="Ong R.C."/>
            <person name="Putra M."/>
            <person name="Sireger I.Z."/>
            <person name="Indrioko S."/>
            <person name="Kosugi Y."/>
            <person name="Izuno A."/>
            <person name="Isagi Y."/>
            <person name="Lee S.L."/>
            <person name="Shimizu K.K."/>
        </authorList>
    </citation>
    <scope>NUCLEOTIDE SEQUENCE [LARGE SCALE GENOMIC DNA]</scope>
    <source>
        <strain evidence="2">214</strain>
    </source>
</reference>
<dbReference type="CDD" id="cd06222">
    <property type="entry name" value="RNase_H_like"/>
    <property type="match status" value="1"/>
</dbReference>
<dbReference type="PROSITE" id="PS50878">
    <property type="entry name" value="RT_POL"/>
    <property type="match status" value="1"/>
</dbReference>
<dbReference type="EMBL" id="BPVZ01000059">
    <property type="protein sequence ID" value="GKV22287.1"/>
    <property type="molecule type" value="Genomic_DNA"/>
</dbReference>
<dbReference type="Pfam" id="PF13456">
    <property type="entry name" value="RVT_3"/>
    <property type="match status" value="1"/>
</dbReference>
<evidence type="ECO:0000259" key="1">
    <source>
        <dbReference type="PROSITE" id="PS50878"/>
    </source>
</evidence>